<protein>
    <submittedName>
        <fullName evidence="1">Uncharacterized protein</fullName>
    </submittedName>
</protein>
<dbReference type="EMBL" id="JACCBM010000001">
    <property type="protein sequence ID" value="NYD72292.1"/>
    <property type="molecule type" value="Genomic_DNA"/>
</dbReference>
<dbReference type="AlphaFoldDB" id="A0A852SU69"/>
<sequence length="120" mass="12781">MITITASAGGYVLRPLLVLGYTWTLNARNNIHPLVGSASPAVTVRPATLRSGTLRLLFANEQQAAAAELVHSLGSALTLADSDRLSAGMTYHPTGRIEIALDPETRSRWIVSVDFQAVAP</sequence>
<dbReference type="RefSeq" id="WP_179549081.1">
    <property type="nucleotide sequence ID" value="NZ_BSEW01000002.1"/>
</dbReference>
<accession>A0A852SU69</accession>
<keyword evidence="2" id="KW-1185">Reference proteome</keyword>
<evidence type="ECO:0000313" key="2">
    <source>
        <dbReference type="Proteomes" id="UP000549913"/>
    </source>
</evidence>
<reference evidence="1 2" key="1">
    <citation type="submission" date="2020-07" db="EMBL/GenBank/DDBJ databases">
        <title>Sequencing the genomes of 1000 actinobacteria strains.</title>
        <authorList>
            <person name="Klenk H.-P."/>
        </authorList>
    </citation>
    <scope>NUCLEOTIDE SEQUENCE [LARGE SCALE GENOMIC DNA]</scope>
    <source>
        <strain evidence="1 2">DSM 26474</strain>
    </source>
</reference>
<gene>
    <name evidence="1" type="ORF">BJ984_003450</name>
</gene>
<evidence type="ECO:0000313" key="1">
    <source>
        <dbReference type="EMBL" id="NYD72292.1"/>
    </source>
</evidence>
<comment type="caution">
    <text evidence="1">The sequence shown here is derived from an EMBL/GenBank/DDBJ whole genome shotgun (WGS) entry which is preliminary data.</text>
</comment>
<organism evidence="1 2">
    <name type="scientific">Herbiconiux flava</name>
    <dbReference type="NCBI Taxonomy" id="881268"/>
    <lineage>
        <taxon>Bacteria</taxon>
        <taxon>Bacillati</taxon>
        <taxon>Actinomycetota</taxon>
        <taxon>Actinomycetes</taxon>
        <taxon>Micrococcales</taxon>
        <taxon>Microbacteriaceae</taxon>
        <taxon>Herbiconiux</taxon>
    </lineage>
</organism>
<proteinExistence type="predicted"/>
<name>A0A852SU69_9MICO</name>
<dbReference type="Proteomes" id="UP000549913">
    <property type="component" value="Unassembled WGS sequence"/>
</dbReference>